<dbReference type="InterPro" id="IPR000524">
    <property type="entry name" value="Tscrpt_reg_HTH_GntR"/>
</dbReference>
<keyword evidence="4" id="KW-0614">Plasmid</keyword>
<dbReference type="KEGG" id="palw:PSAL_036130"/>
<dbReference type="InterPro" id="IPR036390">
    <property type="entry name" value="WH_DNA-bd_sf"/>
</dbReference>
<evidence type="ECO:0000256" key="3">
    <source>
        <dbReference type="ARBA" id="ARBA00023163"/>
    </source>
</evidence>
<dbReference type="Proteomes" id="UP000283786">
    <property type="component" value="Plasmid p202"/>
</dbReference>
<sequence length="248" mass="27668">MSLSSTPTNNRERLHVTVQATLEDRILGGDLKVGDKLESESRIAQEFGVSTRSVREAIQALETKGLVQRRHGGNTTVVRQDVNEFIGSLAVTVRQQLAGDPDYLRELIQARQMIETEVIDLLVARDSPVDEAIEKALAGMRTARDKGDFDGFVNADAAFHLALVRCSGNRILAIMYENFANLISDMIQVSSRVPTKSLDEAYTEHEEIFARIRDHNGPGAKDLMRDQIARSGDYLRIAIEKEMEDKNV</sequence>
<keyword evidence="5" id="KW-1185">Reference proteome</keyword>
<name>A0A418SCZ2_9RHOB</name>
<keyword evidence="2" id="KW-0238">DNA-binding</keyword>
<dbReference type="RefSeq" id="WP_196222869.1">
    <property type="nucleotide sequence ID" value="NZ_CP060437.1"/>
</dbReference>
<dbReference type="SMART" id="SM00345">
    <property type="entry name" value="HTH_GNTR"/>
    <property type="match status" value="1"/>
</dbReference>
<geneLocation type="plasmid" evidence="4 5">
    <name>p202</name>
</geneLocation>
<evidence type="ECO:0000313" key="4">
    <source>
        <dbReference type="EMBL" id="QPM92349.1"/>
    </source>
</evidence>
<dbReference type="Gene3D" id="1.10.10.10">
    <property type="entry name" value="Winged helix-like DNA-binding domain superfamily/Winged helix DNA-binding domain"/>
    <property type="match status" value="1"/>
</dbReference>
<protein>
    <submittedName>
        <fullName evidence="4">HTH-type transcriptional regulator LutR</fullName>
    </submittedName>
</protein>
<dbReference type="InterPro" id="IPR036388">
    <property type="entry name" value="WH-like_DNA-bd_sf"/>
</dbReference>
<keyword evidence="3" id="KW-0804">Transcription</keyword>
<dbReference type="InterPro" id="IPR008920">
    <property type="entry name" value="TF_FadR/GntR_C"/>
</dbReference>
<dbReference type="CDD" id="cd07377">
    <property type="entry name" value="WHTH_GntR"/>
    <property type="match status" value="1"/>
</dbReference>
<keyword evidence="1" id="KW-0805">Transcription regulation</keyword>
<reference evidence="4 5" key="1">
    <citation type="submission" date="2020-08" db="EMBL/GenBank/DDBJ databases">
        <title>Genome sequence of Rhodobacteraceae bacterium Lw-13e.</title>
        <authorList>
            <person name="Poehlein A."/>
            <person name="Wolter L."/>
            <person name="Daniel R."/>
            <person name="Brinkhoff T."/>
        </authorList>
    </citation>
    <scope>NUCLEOTIDE SEQUENCE [LARGE SCALE GENOMIC DNA]</scope>
    <source>
        <strain evidence="4 5">Lw-13e</strain>
        <plasmid evidence="4 5">p202</plasmid>
    </source>
</reference>
<dbReference type="GO" id="GO:0003677">
    <property type="term" value="F:DNA binding"/>
    <property type="evidence" value="ECO:0007669"/>
    <property type="project" value="UniProtKB-KW"/>
</dbReference>
<dbReference type="InterPro" id="IPR011711">
    <property type="entry name" value="GntR_C"/>
</dbReference>
<dbReference type="PANTHER" id="PTHR43537:SF5">
    <property type="entry name" value="UXU OPERON TRANSCRIPTIONAL REGULATOR"/>
    <property type="match status" value="1"/>
</dbReference>
<dbReference type="AlphaFoldDB" id="A0A418SCZ2"/>
<dbReference type="GO" id="GO:0003700">
    <property type="term" value="F:DNA-binding transcription factor activity"/>
    <property type="evidence" value="ECO:0007669"/>
    <property type="project" value="InterPro"/>
</dbReference>
<proteinExistence type="predicted"/>
<dbReference type="Gene3D" id="1.20.120.530">
    <property type="entry name" value="GntR ligand-binding domain-like"/>
    <property type="match status" value="1"/>
</dbReference>
<organism evidence="4 5">
    <name type="scientific">Pseudooceanicola algae</name>
    <dbReference type="NCBI Taxonomy" id="1537215"/>
    <lineage>
        <taxon>Bacteria</taxon>
        <taxon>Pseudomonadati</taxon>
        <taxon>Pseudomonadota</taxon>
        <taxon>Alphaproteobacteria</taxon>
        <taxon>Rhodobacterales</taxon>
        <taxon>Paracoccaceae</taxon>
        <taxon>Pseudooceanicola</taxon>
    </lineage>
</organism>
<dbReference type="Pfam" id="PF07729">
    <property type="entry name" value="FCD"/>
    <property type="match status" value="1"/>
</dbReference>
<gene>
    <name evidence="4" type="primary">lutR_3</name>
    <name evidence="4" type="ORF">PSAL_036130</name>
</gene>
<dbReference type="SMART" id="SM00895">
    <property type="entry name" value="FCD"/>
    <property type="match status" value="1"/>
</dbReference>
<dbReference type="PRINTS" id="PR00035">
    <property type="entry name" value="HTHGNTR"/>
</dbReference>
<dbReference type="PANTHER" id="PTHR43537">
    <property type="entry name" value="TRANSCRIPTIONAL REGULATOR, GNTR FAMILY"/>
    <property type="match status" value="1"/>
</dbReference>
<dbReference type="SUPFAM" id="SSF48008">
    <property type="entry name" value="GntR ligand-binding domain-like"/>
    <property type="match status" value="1"/>
</dbReference>
<evidence type="ECO:0000256" key="2">
    <source>
        <dbReference type="ARBA" id="ARBA00023125"/>
    </source>
</evidence>
<dbReference type="SUPFAM" id="SSF46785">
    <property type="entry name" value="Winged helix' DNA-binding domain"/>
    <property type="match status" value="1"/>
</dbReference>
<evidence type="ECO:0000256" key="1">
    <source>
        <dbReference type="ARBA" id="ARBA00023015"/>
    </source>
</evidence>
<evidence type="ECO:0000313" key="5">
    <source>
        <dbReference type="Proteomes" id="UP000283786"/>
    </source>
</evidence>
<dbReference type="PROSITE" id="PS50949">
    <property type="entry name" value="HTH_GNTR"/>
    <property type="match status" value="1"/>
</dbReference>
<dbReference type="EMBL" id="CP060437">
    <property type="protein sequence ID" value="QPM92349.1"/>
    <property type="molecule type" value="Genomic_DNA"/>
</dbReference>
<accession>A0A418SCZ2</accession>
<dbReference type="Pfam" id="PF00392">
    <property type="entry name" value="GntR"/>
    <property type="match status" value="1"/>
</dbReference>